<gene>
    <name evidence="1" type="ORF">HAX54_042359</name>
</gene>
<accession>A0ABS8Y7Q7</accession>
<dbReference type="Proteomes" id="UP000823775">
    <property type="component" value="Unassembled WGS sequence"/>
</dbReference>
<evidence type="ECO:0000313" key="1">
    <source>
        <dbReference type="EMBL" id="MCE5167204.1"/>
    </source>
</evidence>
<comment type="caution">
    <text evidence="1">The sequence shown here is derived from an EMBL/GenBank/DDBJ whole genome shotgun (WGS) entry which is preliminary data.</text>
</comment>
<reference evidence="1 2" key="1">
    <citation type="journal article" date="2021" name="BMC Genomics">
        <title>Datura genome reveals duplications of psychoactive alkaloid biosynthetic genes and high mutation rate following tissue culture.</title>
        <authorList>
            <person name="Rajewski A."/>
            <person name="Carter-House D."/>
            <person name="Stajich J."/>
            <person name="Litt A."/>
        </authorList>
    </citation>
    <scope>NUCLEOTIDE SEQUENCE [LARGE SCALE GENOMIC DNA]</scope>
    <source>
        <strain evidence="1">AR-01</strain>
    </source>
</reference>
<feature type="non-terminal residue" evidence="1">
    <location>
        <position position="1"/>
    </location>
</feature>
<protein>
    <submittedName>
        <fullName evidence="1">Uncharacterized protein</fullName>
    </submittedName>
</protein>
<proteinExistence type="predicted"/>
<organism evidence="1 2">
    <name type="scientific">Datura stramonium</name>
    <name type="common">Jimsonweed</name>
    <name type="synonym">Common thornapple</name>
    <dbReference type="NCBI Taxonomy" id="4076"/>
    <lineage>
        <taxon>Eukaryota</taxon>
        <taxon>Viridiplantae</taxon>
        <taxon>Streptophyta</taxon>
        <taxon>Embryophyta</taxon>
        <taxon>Tracheophyta</taxon>
        <taxon>Spermatophyta</taxon>
        <taxon>Magnoliopsida</taxon>
        <taxon>eudicotyledons</taxon>
        <taxon>Gunneridae</taxon>
        <taxon>Pentapetalae</taxon>
        <taxon>asterids</taxon>
        <taxon>lamiids</taxon>
        <taxon>Solanales</taxon>
        <taxon>Solanaceae</taxon>
        <taxon>Solanoideae</taxon>
        <taxon>Datureae</taxon>
        <taxon>Datura</taxon>
    </lineage>
</organism>
<dbReference type="EMBL" id="JACEIK010062198">
    <property type="protein sequence ID" value="MCE5167204.1"/>
    <property type="molecule type" value="Genomic_DNA"/>
</dbReference>
<evidence type="ECO:0000313" key="2">
    <source>
        <dbReference type="Proteomes" id="UP000823775"/>
    </source>
</evidence>
<keyword evidence="2" id="KW-1185">Reference proteome</keyword>
<sequence length="76" mass="8632">ARVGMAQRLGVQTWRQGRRWSAQTWRQGRRWRTQKWCHVRKGAKAGDGTKDGARARGVPCTCRVVGQFPEIWAPGA</sequence>
<name>A0ABS8Y7Q7_DATST</name>